<feature type="compositionally biased region" description="Polar residues" evidence="1">
    <location>
        <begin position="155"/>
        <end position="171"/>
    </location>
</feature>
<evidence type="ECO:0000259" key="2">
    <source>
        <dbReference type="SMART" id="SM00731"/>
    </source>
</evidence>
<feature type="compositionally biased region" description="Basic and acidic residues" evidence="1">
    <location>
        <begin position="258"/>
        <end position="268"/>
    </location>
</feature>
<feature type="compositionally biased region" description="Acidic residues" evidence="1">
    <location>
        <begin position="329"/>
        <end position="348"/>
    </location>
</feature>
<dbReference type="AlphaFoldDB" id="A0A5N6TML7"/>
<feature type="compositionally biased region" description="Basic and acidic residues" evidence="1">
    <location>
        <begin position="307"/>
        <end position="316"/>
    </location>
</feature>
<evidence type="ECO:0000256" key="1">
    <source>
        <dbReference type="SAM" id="MobiDB-lite"/>
    </source>
</evidence>
<feature type="compositionally biased region" description="Polar residues" evidence="1">
    <location>
        <begin position="76"/>
        <end position="86"/>
    </location>
</feature>
<organism evidence="3 4">
    <name type="scientific">Aspergillus avenaceus</name>
    <dbReference type="NCBI Taxonomy" id="36643"/>
    <lineage>
        <taxon>Eukaryota</taxon>
        <taxon>Fungi</taxon>
        <taxon>Dikarya</taxon>
        <taxon>Ascomycota</taxon>
        <taxon>Pezizomycotina</taxon>
        <taxon>Eurotiomycetes</taxon>
        <taxon>Eurotiomycetidae</taxon>
        <taxon>Eurotiales</taxon>
        <taxon>Aspergillaceae</taxon>
        <taxon>Aspergillus</taxon>
        <taxon>Aspergillus subgen. Circumdati</taxon>
    </lineage>
</organism>
<dbReference type="GO" id="GO:0005634">
    <property type="term" value="C:nucleus"/>
    <property type="evidence" value="ECO:0007669"/>
    <property type="project" value="TreeGrafter"/>
</dbReference>
<feature type="compositionally biased region" description="Basic and acidic residues" evidence="1">
    <location>
        <begin position="135"/>
        <end position="147"/>
    </location>
</feature>
<dbReference type="Pfam" id="PF17283">
    <property type="entry name" value="Zn_ribbon_SprT"/>
    <property type="match status" value="1"/>
</dbReference>
<feature type="compositionally biased region" description="Basic residues" evidence="1">
    <location>
        <begin position="246"/>
        <end position="257"/>
    </location>
</feature>
<accession>A0A5N6TML7</accession>
<name>A0A5N6TML7_ASPAV</name>
<feature type="domain" description="SprT-like" evidence="2">
    <location>
        <begin position="507"/>
        <end position="677"/>
    </location>
</feature>
<reference evidence="3 4" key="1">
    <citation type="submission" date="2019-04" db="EMBL/GenBank/DDBJ databases">
        <title>Friends and foes A comparative genomics study of 23 Aspergillus species from section Flavi.</title>
        <authorList>
            <consortium name="DOE Joint Genome Institute"/>
            <person name="Kjaerbolling I."/>
            <person name="Vesth T."/>
            <person name="Frisvad J.C."/>
            <person name="Nybo J.L."/>
            <person name="Theobald S."/>
            <person name="Kildgaard S."/>
            <person name="Isbrandt T."/>
            <person name="Kuo A."/>
            <person name="Sato A."/>
            <person name="Lyhne E.K."/>
            <person name="Kogle M.E."/>
            <person name="Wiebenga A."/>
            <person name="Kun R.S."/>
            <person name="Lubbers R.J."/>
            <person name="Makela M.R."/>
            <person name="Barry K."/>
            <person name="Chovatia M."/>
            <person name="Clum A."/>
            <person name="Daum C."/>
            <person name="Haridas S."/>
            <person name="He G."/>
            <person name="LaButti K."/>
            <person name="Lipzen A."/>
            <person name="Mondo S."/>
            <person name="Riley R."/>
            <person name="Salamov A."/>
            <person name="Simmons B.A."/>
            <person name="Magnuson J.K."/>
            <person name="Henrissat B."/>
            <person name="Mortensen U.H."/>
            <person name="Larsen T.O."/>
            <person name="Devries R.P."/>
            <person name="Grigoriev I.V."/>
            <person name="Machida M."/>
            <person name="Baker S.E."/>
            <person name="Andersen M.R."/>
        </authorList>
    </citation>
    <scope>NUCLEOTIDE SEQUENCE [LARGE SCALE GENOMIC DNA]</scope>
    <source>
        <strain evidence="3 4">IBT 18842</strain>
    </source>
</reference>
<dbReference type="InterPro" id="IPR006640">
    <property type="entry name" value="SprT-like_domain"/>
</dbReference>
<protein>
    <submittedName>
        <fullName evidence="3">SprT-like family-domain-containing protein</fullName>
    </submittedName>
</protein>
<dbReference type="GO" id="GO:0006950">
    <property type="term" value="P:response to stress"/>
    <property type="evidence" value="ECO:0007669"/>
    <property type="project" value="UniProtKB-ARBA"/>
</dbReference>
<dbReference type="PANTHER" id="PTHR23099:SF0">
    <property type="entry name" value="GERM CELL NUCLEAR ACIDIC PROTEIN"/>
    <property type="match status" value="1"/>
</dbReference>
<proteinExistence type="predicted"/>
<dbReference type="PANTHER" id="PTHR23099">
    <property type="entry name" value="TRANSCRIPTIONAL REGULATOR"/>
    <property type="match status" value="1"/>
</dbReference>
<sequence>MARLNTTSPVKQDAPKSVRKLNNRNGLFLGKFTDGPAAPQWDEEAFTILKESPKTTATARNDKPVQRKRQLKRSDTASTRSFNIFSDSDGLSDREDDSFTSRSSTEGRTSDPLKLARTNSLLMPQSRHSRSRSTRKSELYDYTKENYPEEVAEDYSTTSISRNPSDASTARTPMRRLGRQTPGRNKRDNRLFSSYRQTYKSEDESEDDGFNSLDDFIVSDNEEPSYHHSSEAEPGNDEAIKAPTPPRRKKRLVKGRRPNPEAEVKKALESSAYNNLRLEPTLPAAISMASPEPQPGPKRLFKTPANIDEKLNRLALEDEVVNEDGLGNENDDQTGNENEDDDAEEEYDPSSQLQQDLDNFLGRDESPRLGSDAEQEDSADQRPVAEPVNLATPPASPSPTKLRSPTKSKIRIPPTPFRESSDAFWCQETNVDWIEQHSPRKALEEFAESDHEADVDLMPRNREAQKAPKSPSKTALKKAEIAKKKAALAEKKSFDDRKAAIAEDFFKVLDDLVTDGEIQKLTEETGGLAIIWSKTLQTTAGRANWKRERTRTQDGQTSPSKHRASIELAERVIDDEHRLLNTLAHEYCHLTNYMISNVHNNPHGPSFKQWGLKCKEALRDHPVYGGRVEVTTKHSYKIDYKYVWSCVDCGQTYGRHSKSIDPTKSRCGKCKGLLQQIKPKPRSVSPRKKQDTETVEHVTRVLGQVSL</sequence>
<evidence type="ECO:0000313" key="3">
    <source>
        <dbReference type="EMBL" id="KAE8147530.1"/>
    </source>
</evidence>
<feature type="region of interest" description="Disordered" evidence="1">
    <location>
        <begin position="542"/>
        <end position="563"/>
    </location>
</feature>
<dbReference type="EMBL" id="ML742203">
    <property type="protein sequence ID" value="KAE8147530.1"/>
    <property type="molecule type" value="Genomic_DNA"/>
</dbReference>
<dbReference type="OrthoDB" id="20772at2759"/>
<dbReference type="InterPro" id="IPR035240">
    <property type="entry name" value="SprT_Zn_ribbon"/>
</dbReference>
<dbReference type="Pfam" id="PF10263">
    <property type="entry name" value="SprT-like"/>
    <property type="match status" value="1"/>
</dbReference>
<gene>
    <name evidence="3" type="ORF">BDV25DRAFT_160204</name>
</gene>
<feature type="region of interest" description="Disordered" evidence="1">
    <location>
        <begin position="1"/>
        <end position="423"/>
    </location>
</feature>
<evidence type="ECO:0000313" key="4">
    <source>
        <dbReference type="Proteomes" id="UP000325780"/>
    </source>
</evidence>
<dbReference type="SMART" id="SM00731">
    <property type="entry name" value="SprT"/>
    <property type="match status" value="1"/>
</dbReference>
<dbReference type="Proteomes" id="UP000325780">
    <property type="component" value="Unassembled WGS sequence"/>
</dbReference>
<feature type="compositionally biased region" description="Polar residues" evidence="1">
    <location>
        <begin position="1"/>
        <end position="10"/>
    </location>
</feature>
<keyword evidence="4" id="KW-1185">Reference proteome</keyword>